<feature type="compositionally biased region" description="Low complexity" evidence="1">
    <location>
        <begin position="73"/>
        <end position="84"/>
    </location>
</feature>
<keyword evidence="3" id="KW-1185">Reference proteome</keyword>
<dbReference type="Proteomes" id="UP000554235">
    <property type="component" value="Unassembled WGS sequence"/>
</dbReference>
<dbReference type="EMBL" id="JAADYS010000531">
    <property type="protein sequence ID" value="KAF4469021.1"/>
    <property type="molecule type" value="Genomic_DNA"/>
</dbReference>
<organism evidence="2 3">
    <name type="scientific">Fusarium albosuccineum</name>
    <dbReference type="NCBI Taxonomy" id="1237068"/>
    <lineage>
        <taxon>Eukaryota</taxon>
        <taxon>Fungi</taxon>
        <taxon>Dikarya</taxon>
        <taxon>Ascomycota</taxon>
        <taxon>Pezizomycotina</taxon>
        <taxon>Sordariomycetes</taxon>
        <taxon>Hypocreomycetidae</taxon>
        <taxon>Hypocreales</taxon>
        <taxon>Nectriaceae</taxon>
        <taxon>Fusarium</taxon>
        <taxon>Fusarium decemcellulare species complex</taxon>
    </lineage>
</organism>
<proteinExistence type="predicted"/>
<feature type="compositionally biased region" description="Basic and acidic residues" evidence="1">
    <location>
        <begin position="60"/>
        <end position="72"/>
    </location>
</feature>
<name>A0A8H4PGN8_9HYPO</name>
<evidence type="ECO:0000256" key="1">
    <source>
        <dbReference type="SAM" id="MobiDB-lite"/>
    </source>
</evidence>
<sequence length="97" mass="10773">MPTVDELVSKYDEISKMCKDANTDWSIPNAKRRLLSEERAAVHKELLEARAAASQPPTITEDKPPTITDDKPTTITQNKPTTITGDKPPTITEDKEP</sequence>
<reference evidence="2 3" key="1">
    <citation type="submission" date="2020-01" db="EMBL/GenBank/DDBJ databases">
        <title>Identification and distribution of gene clusters putatively required for synthesis of sphingolipid metabolism inhibitors in phylogenetically diverse species of the filamentous fungus Fusarium.</title>
        <authorList>
            <person name="Kim H.-S."/>
            <person name="Busman M."/>
            <person name="Brown D.W."/>
            <person name="Divon H."/>
            <person name="Uhlig S."/>
            <person name="Proctor R.H."/>
        </authorList>
    </citation>
    <scope>NUCLEOTIDE SEQUENCE [LARGE SCALE GENOMIC DNA]</scope>
    <source>
        <strain evidence="2 3">NRRL 20459</strain>
    </source>
</reference>
<evidence type="ECO:0000313" key="2">
    <source>
        <dbReference type="EMBL" id="KAF4469021.1"/>
    </source>
</evidence>
<evidence type="ECO:0000313" key="3">
    <source>
        <dbReference type="Proteomes" id="UP000554235"/>
    </source>
</evidence>
<dbReference type="AlphaFoldDB" id="A0A8H4PGN8"/>
<feature type="region of interest" description="Disordered" evidence="1">
    <location>
        <begin position="49"/>
        <end position="97"/>
    </location>
</feature>
<protein>
    <submittedName>
        <fullName evidence="2">Uncharacterized protein</fullName>
    </submittedName>
</protein>
<comment type="caution">
    <text evidence="2">The sequence shown here is derived from an EMBL/GenBank/DDBJ whole genome shotgun (WGS) entry which is preliminary data.</text>
</comment>
<gene>
    <name evidence="2" type="ORF">FALBO_4087</name>
</gene>
<accession>A0A8H4PGN8</accession>